<dbReference type="PANTHER" id="PTHR36102">
    <property type="entry name" value="CHROMOSOME 10, WHOLE GENOME SHOTGUN SEQUENCE"/>
    <property type="match status" value="1"/>
</dbReference>
<protein>
    <recommendedName>
        <fullName evidence="2">Subtelomeric hrmA-associated cluster protein AFUB-079030/YDR124W-like helical bundle domain-containing protein</fullName>
    </recommendedName>
</protein>
<sequence>MVQNHSTFEASTSDNALTSNSSSKAKLRAGYATATTMLPITTIPVAVDKTLRAESVDAKAWALSVLDGHGQIDVYLSNNIGKWKSRIMQQARNMLDPVKQEHERDESYVFLDQPANEEHADAEHAVRLGLPSSCSTRSGATSPRAKRGRSSPKNKGRRRLDGRTSEQFGAGKRARSDSPTMSQVGEDEDDDDEQSDREDSPRSYQFFIADADSFAKAYTLRLEQLQQLICKMILKAWIKVIEPKKQAKYPYNTQKNKRSQKQARTSNADPDRPQKIPPWWPIDRVRHIEPDHLLKEERLKLGVHLLRIGHPDQMFYPGDAAPYWTDRLEDSTRDCNLQTEEGERGAEKGAVRESLLKTLYDFARKEESYLRGEMDADTIVSVTDLKKNPYQSHRGRTSASGKGSPVKRQASLSPTKPDEDPELLSSTAQLGLHDNGTALGFEQETNGICFDSLRTFDPPESLRGGAEPQVALVRSFDSSTAYDNPYAGGQSLSASRAYDDPSPARAMAQQMYGYDIKGGHQPCRLPSSSYAMERQETYSGQPSPNSYGAWQAPAQPSLSIASTSAAPFTAMQESGYGQSSLAVGCSFPGQMEYSYTPVQMLSPNDDYPFNTMSNVGISSSTTHAPRELAYPGMVDMIGMKGQSLAAACHMGPSFRTGSLNHPSDPQSSHGLPDPVLRPHF</sequence>
<dbReference type="EMBL" id="JAPDRL010000098">
    <property type="protein sequence ID" value="KAJ9657611.1"/>
    <property type="molecule type" value="Genomic_DNA"/>
</dbReference>
<dbReference type="Pfam" id="PF11001">
    <property type="entry name" value="AFUB_07903_YDR124W_hel"/>
    <property type="match status" value="1"/>
</dbReference>
<dbReference type="Proteomes" id="UP001172684">
    <property type="component" value="Unassembled WGS sequence"/>
</dbReference>
<evidence type="ECO:0000313" key="4">
    <source>
        <dbReference type="Proteomes" id="UP001172684"/>
    </source>
</evidence>
<feature type="region of interest" description="Disordered" evidence="1">
    <location>
        <begin position="127"/>
        <end position="201"/>
    </location>
</feature>
<keyword evidence="4" id="KW-1185">Reference proteome</keyword>
<dbReference type="InterPro" id="IPR021264">
    <property type="entry name" value="AFUB_079030/YDR124W-like"/>
</dbReference>
<feature type="region of interest" description="Disordered" evidence="1">
    <location>
        <begin position="385"/>
        <end position="423"/>
    </location>
</feature>
<feature type="region of interest" description="Disordered" evidence="1">
    <location>
        <begin position="249"/>
        <end position="278"/>
    </location>
</feature>
<feature type="region of interest" description="Disordered" evidence="1">
    <location>
        <begin position="1"/>
        <end position="22"/>
    </location>
</feature>
<feature type="compositionally biased region" description="Acidic residues" evidence="1">
    <location>
        <begin position="185"/>
        <end position="196"/>
    </location>
</feature>
<feature type="compositionally biased region" description="Polar residues" evidence="1">
    <location>
        <begin position="132"/>
        <end position="141"/>
    </location>
</feature>
<proteinExistence type="predicted"/>
<comment type="caution">
    <text evidence="3">The sequence shown here is derived from an EMBL/GenBank/DDBJ whole genome shotgun (WGS) entry which is preliminary data.</text>
</comment>
<feature type="region of interest" description="Disordered" evidence="1">
    <location>
        <begin position="655"/>
        <end position="680"/>
    </location>
</feature>
<evidence type="ECO:0000313" key="3">
    <source>
        <dbReference type="EMBL" id="KAJ9657611.1"/>
    </source>
</evidence>
<name>A0ABQ9NNQ9_9PEZI</name>
<evidence type="ECO:0000259" key="2">
    <source>
        <dbReference type="Pfam" id="PF11001"/>
    </source>
</evidence>
<dbReference type="PANTHER" id="PTHR36102:SF1">
    <property type="entry name" value="YDR124W-LIKE HELICAL BUNDLE DOMAIN-CONTAINING PROTEIN"/>
    <property type="match status" value="1"/>
</dbReference>
<dbReference type="InterPro" id="IPR047092">
    <property type="entry name" value="AFUB_07903/YDR124W-like_hel"/>
</dbReference>
<evidence type="ECO:0000256" key="1">
    <source>
        <dbReference type="SAM" id="MobiDB-lite"/>
    </source>
</evidence>
<reference evidence="3" key="1">
    <citation type="submission" date="2022-10" db="EMBL/GenBank/DDBJ databases">
        <title>Culturing micro-colonial fungi from biological soil crusts in the Mojave desert and describing Neophaeococcomyces mojavensis, and introducing the new genera and species Taxawa tesnikishii.</title>
        <authorList>
            <person name="Kurbessoian T."/>
            <person name="Stajich J.E."/>
        </authorList>
    </citation>
    <scope>NUCLEOTIDE SEQUENCE</scope>
    <source>
        <strain evidence="3">TK_1</strain>
    </source>
</reference>
<feature type="compositionally biased region" description="Polar residues" evidence="1">
    <location>
        <begin position="655"/>
        <end position="669"/>
    </location>
</feature>
<gene>
    <name evidence="3" type="ORF">H2201_008116</name>
</gene>
<feature type="compositionally biased region" description="Basic residues" evidence="1">
    <location>
        <begin position="144"/>
        <end position="158"/>
    </location>
</feature>
<feature type="domain" description="Subtelomeric hrmA-associated cluster protein AFUB-079030/YDR124W-like helical bundle" evidence="2">
    <location>
        <begin position="208"/>
        <end position="361"/>
    </location>
</feature>
<accession>A0ABQ9NNQ9</accession>
<organism evidence="3 4">
    <name type="scientific">Coniosporium apollinis</name>
    <dbReference type="NCBI Taxonomy" id="61459"/>
    <lineage>
        <taxon>Eukaryota</taxon>
        <taxon>Fungi</taxon>
        <taxon>Dikarya</taxon>
        <taxon>Ascomycota</taxon>
        <taxon>Pezizomycotina</taxon>
        <taxon>Dothideomycetes</taxon>
        <taxon>Dothideomycetes incertae sedis</taxon>
        <taxon>Coniosporium</taxon>
    </lineage>
</organism>